<comment type="function">
    <text evidence="12">Control of topological states of DNA by transient breakage and subsequent rejoining of DNA strands. Topoisomerase II makes double-strand breaks.</text>
</comment>
<dbReference type="STRING" id="6526.A0A2C9K9W2"/>
<accession>A0A2C9K9W2</accession>
<dbReference type="PRINTS" id="PR00418">
    <property type="entry name" value="TPI2FAMILY"/>
</dbReference>
<protein>
    <recommendedName>
        <fullName evidence="12">DNA topoisomerase 2</fullName>
        <ecNumber evidence="12">5.6.2.2</ecNumber>
    </recommendedName>
</protein>
<dbReference type="InterPro" id="IPR006171">
    <property type="entry name" value="TOPRIM_dom"/>
</dbReference>
<dbReference type="InterPro" id="IPR013759">
    <property type="entry name" value="Topo_IIA_B_C"/>
</dbReference>
<evidence type="ECO:0000256" key="13">
    <source>
        <dbReference type="RuleBase" id="RU363039"/>
    </source>
</evidence>
<dbReference type="InterPro" id="IPR015413">
    <property type="entry name" value="Methionyl/Leucyl_tRNA_Synth"/>
</dbReference>
<dbReference type="InterPro" id="IPR014721">
    <property type="entry name" value="Ribsml_uS5_D2-typ_fold_subgr"/>
</dbReference>
<dbReference type="InterPro" id="IPR006691">
    <property type="entry name" value="GyrA/parC_rep"/>
</dbReference>
<evidence type="ECO:0000256" key="9">
    <source>
        <dbReference type="ARBA" id="ARBA00023146"/>
    </source>
</evidence>
<dbReference type="VEuPathDB" id="VectorBase:BGLB016827"/>
<dbReference type="Pfam" id="PF01751">
    <property type="entry name" value="Toprim"/>
    <property type="match status" value="1"/>
</dbReference>
<reference evidence="15" key="1">
    <citation type="submission" date="2020-05" db="UniProtKB">
        <authorList>
            <consortium name="EnsemblMetazoa"/>
        </authorList>
    </citation>
    <scope>IDENTIFICATION</scope>
    <source>
        <strain evidence="15">BB02</strain>
    </source>
</reference>
<dbReference type="InterPro" id="IPR013506">
    <property type="entry name" value="Topo_IIA_bsu_dom2"/>
</dbReference>
<dbReference type="EC" id="5.6.2.2" evidence="12"/>
<dbReference type="SUPFAM" id="SSF54211">
    <property type="entry name" value="Ribosomal protein S5 domain 2-like"/>
    <property type="match status" value="1"/>
</dbReference>
<dbReference type="PROSITE" id="PS00177">
    <property type="entry name" value="TOPOISOMERASE_II"/>
    <property type="match status" value="1"/>
</dbReference>
<evidence type="ECO:0000256" key="11">
    <source>
        <dbReference type="PROSITE-ProRule" id="PRU01384"/>
    </source>
</evidence>
<keyword evidence="4 12" id="KW-0547">Nucleotide-binding</keyword>
<dbReference type="Pfam" id="PF00204">
    <property type="entry name" value="DNA_gyraseB"/>
    <property type="match status" value="1"/>
</dbReference>
<dbReference type="GO" id="GO:0004812">
    <property type="term" value="F:aminoacyl-tRNA ligase activity"/>
    <property type="evidence" value="ECO:0007669"/>
    <property type="project" value="UniProtKB-KW"/>
</dbReference>
<dbReference type="Gene3D" id="3.30.1360.40">
    <property type="match status" value="1"/>
</dbReference>
<dbReference type="GO" id="GO:0005524">
    <property type="term" value="F:ATP binding"/>
    <property type="evidence" value="ECO:0007669"/>
    <property type="project" value="UniProtKB-UniRule"/>
</dbReference>
<dbReference type="Gene3D" id="3.40.50.670">
    <property type="match status" value="1"/>
</dbReference>
<dbReference type="InterPro" id="IPR035516">
    <property type="entry name" value="Gyrase/topoIV_suA_C"/>
</dbReference>
<dbReference type="PROSITE" id="PS52040">
    <property type="entry name" value="TOPO_IIA"/>
    <property type="match status" value="1"/>
</dbReference>
<comment type="similarity">
    <text evidence="12">Belongs to the type II topoisomerase family.</text>
</comment>
<dbReference type="GO" id="GO:0006265">
    <property type="term" value="P:DNA topological change"/>
    <property type="evidence" value="ECO:0007669"/>
    <property type="project" value="UniProtKB-UniRule"/>
</dbReference>
<dbReference type="Pfam" id="PF03989">
    <property type="entry name" value="DNA_gyraseA_C"/>
    <property type="match status" value="5"/>
</dbReference>
<dbReference type="GO" id="GO:0003677">
    <property type="term" value="F:DNA binding"/>
    <property type="evidence" value="ECO:0007669"/>
    <property type="project" value="UniProtKB-UniRule"/>
</dbReference>
<dbReference type="GO" id="GO:0009330">
    <property type="term" value="C:DNA topoisomerase type II (double strand cut, ATP-hydrolyzing) complex"/>
    <property type="evidence" value="ECO:0007669"/>
    <property type="project" value="TreeGrafter"/>
</dbReference>
<dbReference type="Gene3D" id="3.30.230.10">
    <property type="match status" value="1"/>
</dbReference>
<dbReference type="InterPro" id="IPR001241">
    <property type="entry name" value="Topo_IIA"/>
</dbReference>
<dbReference type="GO" id="GO:0005737">
    <property type="term" value="C:cytoplasm"/>
    <property type="evidence" value="ECO:0007669"/>
    <property type="project" value="TreeGrafter"/>
</dbReference>
<evidence type="ECO:0000313" key="15">
    <source>
        <dbReference type="EnsemblMetazoa" id="BGLB016827-PA"/>
    </source>
</evidence>
<comment type="similarity">
    <text evidence="2">Belongs to the type II topoisomerase GyrA/ParC subunit family.</text>
</comment>
<evidence type="ECO:0000313" key="16">
    <source>
        <dbReference type="Proteomes" id="UP000076420"/>
    </source>
</evidence>
<dbReference type="InterPro" id="IPR013760">
    <property type="entry name" value="Topo_IIA-like_dom_sf"/>
</dbReference>
<dbReference type="SUPFAM" id="SSF56719">
    <property type="entry name" value="Type II DNA topoisomerase"/>
    <property type="match status" value="2"/>
</dbReference>
<dbReference type="SUPFAM" id="SSF101904">
    <property type="entry name" value="GyrA/ParC C-terminal domain-like"/>
    <property type="match status" value="1"/>
</dbReference>
<evidence type="ECO:0000256" key="4">
    <source>
        <dbReference type="ARBA" id="ARBA00022741"/>
    </source>
</evidence>
<dbReference type="GO" id="GO:0006418">
    <property type="term" value="P:tRNA aminoacylation for protein translation"/>
    <property type="evidence" value="ECO:0007669"/>
    <property type="project" value="InterPro"/>
</dbReference>
<organism evidence="15 16">
    <name type="scientific">Biomphalaria glabrata</name>
    <name type="common">Bloodfluke planorb</name>
    <name type="synonym">Freshwater snail</name>
    <dbReference type="NCBI Taxonomy" id="6526"/>
    <lineage>
        <taxon>Eukaryota</taxon>
        <taxon>Metazoa</taxon>
        <taxon>Spiralia</taxon>
        <taxon>Lophotrochozoa</taxon>
        <taxon>Mollusca</taxon>
        <taxon>Gastropoda</taxon>
        <taxon>Heterobranchia</taxon>
        <taxon>Euthyneura</taxon>
        <taxon>Panpulmonata</taxon>
        <taxon>Hygrophila</taxon>
        <taxon>Lymnaeoidea</taxon>
        <taxon>Planorbidae</taxon>
        <taxon>Biomphalaria</taxon>
    </lineage>
</organism>
<keyword evidence="5 12" id="KW-0067">ATP-binding</keyword>
<comment type="catalytic activity">
    <reaction evidence="1 11 12">
        <text>ATP-dependent breakage, passage and rejoining of double-stranded DNA.</text>
        <dbReference type="EC" id="5.6.2.2"/>
    </reaction>
</comment>
<comment type="similarity">
    <text evidence="13">Belongs to the class-I aminoacyl-tRNA synthetase family.</text>
</comment>
<dbReference type="InterPro" id="IPR014729">
    <property type="entry name" value="Rossmann-like_a/b/a_fold"/>
</dbReference>
<dbReference type="InterPro" id="IPR013758">
    <property type="entry name" value="Topo_IIA_A/C_ab"/>
</dbReference>
<dbReference type="PANTHER" id="PTHR43493">
    <property type="entry name" value="DNA GYRASE/TOPOISOMERASE SUBUNIT A"/>
    <property type="match status" value="1"/>
</dbReference>
<evidence type="ECO:0000256" key="10">
    <source>
        <dbReference type="ARBA" id="ARBA00023235"/>
    </source>
</evidence>
<feature type="domain" description="Topo IIA-type catalytic" evidence="14">
    <location>
        <begin position="1"/>
        <end position="399"/>
    </location>
</feature>
<dbReference type="SMART" id="SM00434">
    <property type="entry name" value="TOP4c"/>
    <property type="match status" value="1"/>
</dbReference>
<sequence length="852" mass="95670">MEYTSSSIKILEGLEAVRKRPVNDINVELALQHVDTEDYVVASFCNNISTHEGGTHEEGFKMAFTRVINNYLTTNFKKSKDKINLQGEDIREGLTCLISIKHPEPQYEGQTKGKLSNSDARKAVNDLFDVNFEKFLLENPEVANKIIEKGLEAQRARIAAKKAREFVKRKGVLEISTLPGKLADCSSRNPKECELFLVEGDSAGGSAKLGRNREIQAILPLKGKVINVEKNLIQKIMNNQEIGNLIKSIGCGIQESFDIAGIAVGMATNIPPHNLNNVIDALILQINDDSVDIEKLIDAIQGPDFPTGGYVSSPSNIRKIYRDGSGSVTIQAKVDVLEEERILIVKEIPYQTNKARIIERIAELVNDKIIEGISDIKDESNYEGIRIVIKYKKGFESEVEILVKKTRFELKAAEQRIHLLLGIKKAVEDIDKTVRILKESRTSSDAISNLCDQLEITQVQAKAILDMKMQRLVEKFGDERRSEITEDYSNIEDEDLIKREDIVVLMTQSNYIKRIPVEEYKLQNRGGVGTKSLSFYEDDVTKLVTSGSTHDDYMFFTKKGFVYRIKGYKIFSKSKQSKGIPIINLLKTLEKDDDIKEIINVSKEDYNANTSLSFITKTGLIKKTSILHYARINVNGKIAISLRENDEIVNVLKTTKETKCIVVTSNGKGLRFDASLIRDIGRSSQGVKAIKLLDNSYVVSAANDSNSKYLLIITEKGMGKLNLLDEGFRIKGRGTQGYNLISKSNNDRIVYSLSVNENDEILLVTEKVYITTPIYYPNSTLHIGHAYSTVIADSYKRFRINTGDDVYFLTGSDEHVTVNNEKMSKSLGNVVNPLELIDKYGADSLRYFLMKS</sequence>
<dbReference type="InterPro" id="IPR018522">
    <property type="entry name" value="TopoIIA_CS"/>
</dbReference>
<dbReference type="InterPro" id="IPR002300">
    <property type="entry name" value="aa-tRNA-synth_Ia"/>
</dbReference>
<dbReference type="PANTHER" id="PTHR43493:SF5">
    <property type="entry name" value="DNA GYRASE SUBUNIT A, CHLOROPLASTIC_MITOCHONDRIAL"/>
    <property type="match status" value="1"/>
</dbReference>
<feature type="active site" description="O-(5'-phospho-DNA)-tyrosine intermediate" evidence="11">
    <location>
        <position position="3"/>
    </location>
</feature>
<evidence type="ECO:0000256" key="5">
    <source>
        <dbReference type="ARBA" id="ARBA00022840"/>
    </source>
</evidence>
<keyword evidence="9 13" id="KW-0030">Aminoacyl-tRNA synthetase</keyword>
<evidence type="ECO:0000256" key="6">
    <source>
        <dbReference type="ARBA" id="ARBA00022917"/>
    </source>
</evidence>
<evidence type="ECO:0000256" key="2">
    <source>
        <dbReference type="ARBA" id="ARBA00008263"/>
    </source>
</evidence>
<evidence type="ECO:0000256" key="1">
    <source>
        <dbReference type="ARBA" id="ARBA00000185"/>
    </source>
</evidence>
<name>A0A2C9K9W2_BIOGL</name>
<dbReference type="InterPro" id="IPR002205">
    <property type="entry name" value="Topo_IIA_dom_A"/>
</dbReference>
<dbReference type="Gene3D" id="2.120.10.90">
    <property type="entry name" value="DNA gyrase/topoisomerase IV, subunit A, C-terminal"/>
    <property type="match status" value="1"/>
</dbReference>
<dbReference type="EnsemblMetazoa" id="BGLB016827-RA">
    <property type="protein sequence ID" value="BGLB016827-PA"/>
    <property type="gene ID" value="BGLB016827"/>
</dbReference>
<evidence type="ECO:0000256" key="8">
    <source>
        <dbReference type="ARBA" id="ARBA00023125"/>
    </source>
</evidence>
<dbReference type="Proteomes" id="UP000076420">
    <property type="component" value="Unassembled WGS sequence"/>
</dbReference>
<dbReference type="InterPro" id="IPR013757">
    <property type="entry name" value="Topo_IIA_A_a_sf"/>
</dbReference>
<evidence type="ECO:0000259" key="14">
    <source>
        <dbReference type="PROSITE" id="PS52040"/>
    </source>
</evidence>
<keyword evidence="6 13" id="KW-0648">Protein biosynthesis</keyword>
<dbReference type="AlphaFoldDB" id="A0A2C9K9W2"/>
<gene>
    <name evidence="15" type="primary">106064485</name>
</gene>
<dbReference type="Pfam" id="PF00521">
    <property type="entry name" value="DNA_topoisoIV"/>
    <property type="match status" value="1"/>
</dbReference>
<proteinExistence type="inferred from homology"/>
<keyword evidence="10 11" id="KW-0413">Isomerase</keyword>
<evidence type="ECO:0000256" key="12">
    <source>
        <dbReference type="RuleBase" id="RU362094"/>
    </source>
</evidence>
<dbReference type="Pfam" id="PF00133">
    <property type="entry name" value="tRNA-synt_1"/>
    <property type="match status" value="1"/>
</dbReference>
<dbReference type="Gene3D" id="3.90.199.10">
    <property type="entry name" value="Topoisomerase II, domain 5"/>
    <property type="match status" value="1"/>
</dbReference>
<evidence type="ECO:0000256" key="7">
    <source>
        <dbReference type="ARBA" id="ARBA00023029"/>
    </source>
</evidence>
<keyword evidence="3 13" id="KW-0436">Ligase</keyword>
<dbReference type="SMART" id="SM00433">
    <property type="entry name" value="TOP2c"/>
    <property type="match status" value="1"/>
</dbReference>
<dbReference type="CDD" id="cd00822">
    <property type="entry name" value="TopoII_Trans_DNA_gyrase"/>
    <property type="match status" value="1"/>
</dbReference>
<dbReference type="GO" id="GO:0003918">
    <property type="term" value="F:DNA topoisomerase type II (double strand cut, ATP-hydrolyzing) activity"/>
    <property type="evidence" value="ECO:0007669"/>
    <property type="project" value="UniProtKB-UniRule"/>
</dbReference>
<comment type="subunit">
    <text evidence="12">Homodimer.</text>
</comment>
<dbReference type="Gene3D" id="3.40.50.620">
    <property type="entry name" value="HUPs"/>
    <property type="match status" value="2"/>
</dbReference>
<keyword evidence="7 11" id="KW-0799">Topoisomerase</keyword>
<dbReference type="Gene3D" id="1.10.268.10">
    <property type="entry name" value="Topoisomerase, domain 3"/>
    <property type="match status" value="1"/>
</dbReference>
<evidence type="ECO:0000256" key="3">
    <source>
        <dbReference type="ARBA" id="ARBA00022598"/>
    </source>
</evidence>
<keyword evidence="8 11" id="KW-0238">DNA-binding</keyword>
<dbReference type="Pfam" id="PF09334">
    <property type="entry name" value="tRNA-synt_1g"/>
    <property type="match status" value="1"/>
</dbReference>
<dbReference type="SUPFAM" id="SSF52374">
    <property type="entry name" value="Nucleotidylyl transferase"/>
    <property type="match status" value="1"/>
</dbReference>
<dbReference type="InterPro" id="IPR020568">
    <property type="entry name" value="Ribosomal_Su5_D2-typ_SF"/>
</dbReference>
<dbReference type="InterPro" id="IPR050220">
    <property type="entry name" value="Type_II_DNA_Topoisomerases"/>
</dbReference>